<gene>
    <name evidence="2" type="ORF">LCGC14_1816020</name>
</gene>
<evidence type="ECO:0000313" key="2">
    <source>
        <dbReference type="EMBL" id="KKL99279.1"/>
    </source>
</evidence>
<dbReference type="Pfam" id="PF01068">
    <property type="entry name" value="DNA_ligase_A_M"/>
    <property type="match status" value="1"/>
</dbReference>
<sequence>MDKTILYGKTRTGKTKVWSAWVVEKGESGHPEIHYEWGMTDGKKQLTIDIIAKGVNEGKANETTPLQQAHLTIERKAKKKSEEGYINTLDNVDCQTQSISFTERFPKELCFYKPKNSIDAKKITKLEKANRIMLSVKEDGMMYIVRKSKAFGVEIYSRRMELETDKFPHLIPDFERMPDGTILLGEMVLLGYDNHMKSFKDVTKICRSDAEKAAIRQKEFGNVTYRIFDLAFYSHEDYLTSVPYKTRHLKAKDIATLCDWDSNHVGVIEILNKNHEDALQYTKDNGIEGLVIWDPEGIMEKGTAYTFNGKAYRPNMLWKSKLKYEDDFIVRFDPDNGIGEYGKGKNNGKVKSVFTYQLENGKEVFLGKCGGGLSDEQRDFYTTAEYPRVWRVEYDAIQPETGALRYPVFNADRTLTGDKSLEECLMSDAVKLAREEENEDG</sequence>
<dbReference type="GO" id="GO:0003910">
    <property type="term" value="F:DNA ligase (ATP) activity"/>
    <property type="evidence" value="ECO:0007669"/>
    <property type="project" value="InterPro"/>
</dbReference>
<dbReference type="SUPFAM" id="SSF50249">
    <property type="entry name" value="Nucleic acid-binding proteins"/>
    <property type="match status" value="1"/>
</dbReference>
<dbReference type="Gene3D" id="3.30.470.30">
    <property type="entry name" value="DNA ligase/mRNA capping enzyme"/>
    <property type="match status" value="1"/>
</dbReference>
<protein>
    <recommendedName>
        <fullName evidence="1">ATP-dependent DNA ligase family profile domain-containing protein</fullName>
    </recommendedName>
</protein>
<dbReference type="InterPro" id="IPR012340">
    <property type="entry name" value="NA-bd_OB-fold"/>
</dbReference>
<organism evidence="2">
    <name type="scientific">marine sediment metagenome</name>
    <dbReference type="NCBI Taxonomy" id="412755"/>
    <lineage>
        <taxon>unclassified sequences</taxon>
        <taxon>metagenomes</taxon>
        <taxon>ecological metagenomes</taxon>
    </lineage>
</organism>
<feature type="domain" description="ATP-dependent DNA ligase family profile" evidence="1">
    <location>
        <begin position="123"/>
        <end position="302"/>
    </location>
</feature>
<name>A0A0F9GKB4_9ZZZZ</name>
<reference evidence="2" key="1">
    <citation type="journal article" date="2015" name="Nature">
        <title>Complex archaea that bridge the gap between prokaryotes and eukaryotes.</title>
        <authorList>
            <person name="Spang A."/>
            <person name="Saw J.H."/>
            <person name="Jorgensen S.L."/>
            <person name="Zaremba-Niedzwiedzka K."/>
            <person name="Martijn J."/>
            <person name="Lind A.E."/>
            <person name="van Eijk R."/>
            <person name="Schleper C."/>
            <person name="Guy L."/>
            <person name="Ettema T.J."/>
        </authorList>
    </citation>
    <scope>NUCLEOTIDE SEQUENCE</scope>
</reference>
<dbReference type="AlphaFoldDB" id="A0A0F9GKB4"/>
<proteinExistence type="predicted"/>
<dbReference type="InterPro" id="IPR012310">
    <property type="entry name" value="DNA_ligase_ATP-dep_cent"/>
</dbReference>
<comment type="caution">
    <text evidence="2">The sequence shown here is derived from an EMBL/GenBank/DDBJ whole genome shotgun (WGS) entry which is preliminary data.</text>
</comment>
<dbReference type="GO" id="GO:0006310">
    <property type="term" value="P:DNA recombination"/>
    <property type="evidence" value="ECO:0007669"/>
    <property type="project" value="InterPro"/>
</dbReference>
<dbReference type="GO" id="GO:0005524">
    <property type="term" value="F:ATP binding"/>
    <property type="evidence" value="ECO:0007669"/>
    <property type="project" value="InterPro"/>
</dbReference>
<dbReference type="EMBL" id="LAZR01017714">
    <property type="protein sequence ID" value="KKL99279.1"/>
    <property type="molecule type" value="Genomic_DNA"/>
</dbReference>
<dbReference type="GO" id="GO:0006281">
    <property type="term" value="P:DNA repair"/>
    <property type="evidence" value="ECO:0007669"/>
    <property type="project" value="InterPro"/>
</dbReference>
<evidence type="ECO:0000259" key="1">
    <source>
        <dbReference type="Pfam" id="PF01068"/>
    </source>
</evidence>
<dbReference type="SUPFAM" id="SSF56091">
    <property type="entry name" value="DNA ligase/mRNA capping enzyme, catalytic domain"/>
    <property type="match status" value="1"/>
</dbReference>
<accession>A0A0F9GKB4</accession>